<dbReference type="SMART" id="SM00692">
    <property type="entry name" value="DM3"/>
    <property type="match status" value="1"/>
</dbReference>
<evidence type="ECO:0000259" key="11">
    <source>
        <dbReference type="PROSITE" id="PS50950"/>
    </source>
</evidence>
<dbReference type="InterPro" id="IPR036388">
    <property type="entry name" value="WH-like_DNA-bd_sf"/>
</dbReference>
<dbReference type="Pfam" id="PF05485">
    <property type="entry name" value="THAP"/>
    <property type="match status" value="1"/>
</dbReference>
<dbReference type="GO" id="GO:0000981">
    <property type="term" value="F:DNA-binding transcription factor activity, RNA polymerase II-specific"/>
    <property type="evidence" value="ECO:0007669"/>
    <property type="project" value="TreeGrafter"/>
</dbReference>
<dbReference type="GeneTree" id="ENSGT00940000155734"/>
<dbReference type="GO" id="GO:0090575">
    <property type="term" value="C:RNA polymerase II transcription regulator complex"/>
    <property type="evidence" value="ECO:0007669"/>
    <property type="project" value="TreeGrafter"/>
</dbReference>
<evidence type="ECO:0000256" key="7">
    <source>
        <dbReference type="ARBA" id="ARBA00023163"/>
    </source>
</evidence>
<dbReference type="InterPro" id="IPR006612">
    <property type="entry name" value="THAP_Znf"/>
</dbReference>
<reference evidence="12" key="2">
    <citation type="submission" date="2025-09" db="UniProtKB">
        <authorList>
            <consortium name="Ensembl"/>
        </authorList>
    </citation>
    <scope>IDENTIFICATION</scope>
</reference>
<dbReference type="GO" id="GO:0000978">
    <property type="term" value="F:RNA polymerase II cis-regulatory region sequence-specific DNA binding"/>
    <property type="evidence" value="ECO:0007669"/>
    <property type="project" value="InterPro"/>
</dbReference>
<feature type="compositionally biased region" description="Polar residues" evidence="10">
    <location>
        <begin position="151"/>
        <end position="162"/>
    </location>
</feature>
<feature type="domain" description="THAP-type" evidence="11">
    <location>
        <begin position="18"/>
        <end position="100"/>
    </location>
</feature>
<evidence type="ECO:0000256" key="4">
    <source>
        <dbReference type="ARBA" id="ARBA00022833"/>
    </source>
</evidence>
<keyword evidence="5 9" id="KW-0805">Transcription regulation</keyword>
<reference evidence="12" key="1">
    <citation type="submission" date="2025-08" db="UniProtKB">
        <authorList>
            <consortium name="Ensembl"/>
        </authorList>
    </citation>
    <scope>IDENTIFICATION</scope>
</reference>
<comment type="subcellular location">
    <subcellularLocation>
        <location evidence="9">Nucleus</location>
    </subcellularLocation>
</comment>
<feature type="region of interest" description="Disordered" evidence="10">
    <location>
        <begin position="1"/>
        <end position="39"/>
    </location>
</feature>
<name>A0A3Q2FWJ7_CYPVA</name>
<evidence type="ECO:0000256" key="10">
    <source>
        <dbReference type="SAM" id="MobiDB-lite"/>
    </source>
</evidence>
<dbReference type="GO" id="GO:0046983">
    <property type="term" value="F:protein dimerization activity"/>
    <property type="evidence" value="ECO:0007669"/>
    <property type="project" value="InterPro"/>
</dbReference>
<proteinExistence type="inferred from homology"/>
<dbReference type="InterPro" id="IPR003316">
    <property type="entry name" value="E2F_WHTH_DNA-bd_dom"/>
</dbReference>
<sequence>MIPASARNRKKSQPALGVSRKCAVSGCPNSTGSLNRSALNRPPKRFFKFPTNPDQLKVWLAALRETNRDPSEQLFICEDHFLPEDIFKNGISSDAIPIMPPYVDGAQQLISPWSCDSLEEEEEQWPTRHWDTEEEEEEKEEAPPPPSAAALQQNPDRGSDNPSAPELKRDFCSENEATSWFIREGTSVARLTRGFLELLMAAPDHAVDVREVAVKLQTHVHRVHTVIDVLLGMDLVQTESDQMDDQTLVRWIGSSPIYSFLWRDTLQFLTMLQRLTAMEDEVDQLFKTCAWQLFALTEDEENAALAYISCQDVCRLGGLQQQTAILIRSPPETKLTIPPPDEDGIQMNLVSEKGPIVALTCEVGPLNAEPSRVFSALESRVRMKEAIGGKKLQI</sequence>
<evidence type="ECO:0000313" key="12">
    <source>
        <dbReference type="Ensembl" id="ENSCVAP00000012195.1"/>
    </source>
</evidence>
<keyword evidence="4" id="KW-0862">Zinc</keyword>
<keyword evidence="9" id="KW-0539">Nucleus</keyword>
<dbReference type="Gene3D" id="1.10.10.10">
    <property type="entry name" value="Winged helix-like DNA-binding domain superfamily/Winged helix DNA-binding domain"/>
    <property type="match status" value="1"/>
</dbReference>
<comment type="similarity">
    <text evidence="1 9">Belongs to the E2F/DP family.</text>
</comment>
<dbReference type="InterPro" id="IPR015633">
    <property type="entry name" value="E2F"/>
</dbReference>
<protein>
    <submittedName>
        <fullName evidence="12">Transcription factor E2F1-like</fullName>
    </submittedName>
</protein>
<dbReference type="Ensembl" id="ENSCVAT00000019393.1">
    <property type="protein sequence ID" value="ENSCVAP00000012195.1"/>
    <property type="gene ID" value="ENSCVAG00000014595.1"/>
</dbReference>
<dbReference type="Gene3D" id="6.10.250.540">
    <property type="match status" value="1"/>
</dbReference>
<dbReference type="SUPFAM" id="SSF144074">
    <property type="entry name" value="E2F-DP heterodimerization region"/>
    <property type="match status" value="1"/>
</dbReference>
<evidence type="ECO:0000256" key="6">
    <source>
        <dbReference type="ARBA" id="ARBA00023125"/>
    </source>
</evidence>
<dbReference type="AlphaFoldDB" id="A0A3Q2FWJ7"/>
<keyword evidence="3 8" id="KW-0863">Zinc-finger</keyword>
<evidence type="ECO:0000256" key="2">
    <source>
        <dbReference type="ARBA" id="ARBA00022723"/>
    </source>
</evidence>
<dbReference type="STRING" id="28743.ENSCVAP00000012195"/>
<evidence type="ECO:0000313" key="13">
    <source>
        <dbReference type="Proteomes" id="UP000265020"/>
    </source>
</evidence>
<dbReference type="Proteomes" id="UP000265020">
    <property type="component" value="Unassembled WGS sequence"/>
</dbReference>
<dbReference type="InterPro" id="IPR037241">
    <property type="entry name" value="E2F-DP_heterodim"/>
</dbReference>
<feature type="compositionally biased region" description="Polar residues" evidence="10">
    <location>
        <begin position="27"/>
        <end position="38"/>
    </location>
</feature>
<evidence type="ECO:0000256" key="3">
    <source>
        <dbReference type="ARBA" id="ARBA00022771"/>
    </source>
</evidence>
<dbReference type="PROSITE" id="PS50950">
    <property type="entry name" value="ZF_THAP"/>
    <property type="match status" value="1"/>
</dbReference>
<dbReference type="SMART" id="SM00980">
    <property type="entry name" value="THAP"/>
    <property type="match status" value="1"/>
</dbReference>
<keyword evidence="7 9" id="KW-0804">Transcription</keyword>
<dbReference type="OMA" id="LFKSCAQ"/>
<organism evidence="12 13">
    <name type="scientific">Cyprinodon variegatus</name>
    <name type="common">Sheepshead minnow</name>
    <dbReference type="NCBI Taxonomy" id="28743"/>
    <lineage>
        <taxon>Eukaryota</taxon>
        <taxon>Metazoa</taxon>
        <taxon>Chordata</taxon>
        <taxon>Craniata</taxon>
        <taxon>Vertebrata</taxon>
        <taxon>Euteleostomi</taxon>
        <taxon>Actinopterygii</taxon>
        <taxon>Neopterygii</taxon>
        <taxon>Teleostei</taxon>
        <taxon>Neoteleostei</taxon>
        <taxon>Acanthomorphata</taxon>
        <taxon>Ovalentaria</taxon>
        <taxon>Atherinomorphae</taxon>
        <taxon>Cyprinodontiformes</taxon>
        <taxon>Cyprinodontidae</taxon>
        <taxon>Cyprinodon</taxon>
    </lineage>
</organism>
<dbReference type="InterPro" id="IPR032198">
    <property type="entry name" value="E2F_CC-MB"/>
</dbReference>
<evidence type="ECO:0000256" key="5">
    <source>
        <dbReference type="ARBA" id="ARBA00023015"/>
    </source>
</evidence>
<dbReference type="Pfam" id="PF02319">
    <property type="entry name" value="WHD_E2F_TDP"/>
    <property type="match status" value="1"/>
</dbReference>
<evidence type="ECO:0000256" key="9">
    <source>
        <dbReference type="RuleBase" id="RU003796"/>
    </source>
</evidence>
<evidence type="ECO:0000256" key="8">
    <source>
        <dbReference type="PROSITE-ProRule" id="PRU00309"/>
    </source>
</evidence>
<accession>A0A3Q2FWJ7</accession>
<keyword evidence="6 8" id="KW-0238">DNA-binding</keyword>
<dbReference type="SMART" id="SM01372">
    <property type="entry name" value="E2F_TDP"/>
    <property type="match status" value="1"/>
</dbReference>
<dbReference type="SUPFAM" id="SSF57716">
    <property type="entry name" value="Glucocorticoid receptor-like (DNA-binding domain)"/>
    <property type="match status" value="1"/>
</dbReference>
<dbReference type="Pfam" id="PF16421">
    <property type="entry name" value="E2F_CC-MB"/>
    <property type="match status" value="1"/>
</dbReference>
<dbReference type="GO" id="GO:0008270">
    <property type="term" value="F:zinc ion binding"/>
    <property type="evidence" value="ECO:0007669"/>
    <property type="project" value="UniProtKB-KW"/>
</dbReference>
<keyword evidence="2" id="KW-0479">Metal-binding</keyword>
<dbReference type="CDD" id="cd14660">
    <property type="entry name" value="E2F_DD"/>
    <property type="match status" value="1"/>
</dbReference>
<dbReference type="PANTHER" id="PTHR12081:SF19">
    <property type="entry name" value="TRANSCRIPTION FACTOR E2F6"/>
    <property type="match status" value="1"/>
</dbReference>
<keyword evidence="13" id="KW-1185">Reference proteome</keyword>
<feature type="region of interest" description="Disordered" evidence="10">
    <location>
        <begin position="117"/>
        <end position="168"/>
    </location>
</feature>
<dbReference type="PANTHER" id="PTHR12081">
    <property type="entry name" value="TRANSCRIPTION FACTOR E2F"/>
    <property type="match status" value="1"/>
</dbReference>
<evidence type="ECO:0000256" key="1">
    <source>
        <dbReference type="ARBA" id="ARBA00010940"/>
    </source>
</evidence>